<dbReference type="AlphaFoldDB" id="A0ABD3NZI9"/>
<feature type="binding site" evidence="6">
    <location>
        <position position="92"/>
    </location>
    <ligand>
        <name>ATP</name>
        <dbReference type="ChEBI" id="CHEBI:30616"/>
    </ligand>
</feature>
<dbReference type="PROSITE" id="PS00108">
    <property type="entry name" value="PROTEIN_KINASE_ST"/>
    <property type="match status" value="1"/>
</dbReference>
<evidence type="ECO:0000313" key="9">
    <source>
        <dbReference type="EMBL" id="KAL3780971.1"/>
    </source>
</evidence>
<accession>A0ABD3NZI9</accession>
<gene>
    <name evidence="9" type="ORF">ACHAW5_010426</name>
</gene>
<dbReference type="InterPro" id="IPR050205">
    <property type="entry name" value="CDPK_Ser/Thr_kinases"/>
</dbReference>
<dbReference type="PROSITE" id="PS50011">
    <property type="entry name" value="PROTEIN_KINASE_DOM"/>
    <property type="match status" value="1"/>
</dbReference>
<comment type="caution">
    <text evidence="9">The sequence shown here is derived from an EMBL/GenBank/DDBJ whole genome shotgun (WGS) entry which is preliminary data.</text>
</comment>
<keyword evidence="4" id="KW-0418">Kinase</keyword>
<dbReference type="SMART" id="SM00220">
    <property type="entry name" value="S_TKc"/>
    <property type="match status" value="1"/>
</dbReference>
<dbReference type="GO" id="GO:0004674">
    <property type="term" value="F:protein serine/threonine kinase activity"/>
    <property type="evidence" value="ECO:0007669"/>
    <property type="project" value="UniProtKB-KW"/>
</dbReference>
<keyword evidence="3 6" id="KW-0547">Nucleotide-binding</keyword>
<keyword evidence="5 6" id="KW-0067">ATP-binding</keyword>
<evidence type="ECO:0000256" key="3">
    <source>
        <dbReference type="ARBA" id="ARBA00022741"/>
    </source>
</evidence>
<dbReference type="FunFam" id="1.10.510.10:FF:000475">
    <property type="entry name" value="Calcium-dependent protein kinase 5"/>
    <property type="match status" value="1"/>
</dbReference>
<organism evidence="9 10">
    <name type="scientific">Stephanodiscus triporus</name>
    <dbReference type="NCBI Taxonomy" id="2934178"/>
    <lineage>
        <taxon>Eukaryota</taxon>
        <taxon>Sar</taxon>
        <taxon>Stramenopiles</taxon>
        <taxon>Ochrophyta</taxon>
        <taxon>Bacillariophyta</taxon>
        <taxon>Coscinodiscophyceae</taxon>
        <taxon>Thalassiosirophycidae</taxon>
        <taxon>Stephanodiscales</taxon>
        <taxon>Stephanodiscaceae</taxon>
        <taxon>Stephanodiscus</taxon>
    </lineage>
</organism>
<proteinExistence type="inferred from homology"/>
<dbReference type="InterPro" id="IPR017441">
    <property type="entry name" value="Protein_kinase_ATP_BS"/>
</dbReference>
<dbReference type="Gene3D" id="1.10.510.10">
    <property type="entry name" value="Transferase(Phosphotransferase) domain 1"/>
    <property type="match status" value="1"/>
</dbReference>
<evidence type="ECO:0000313" key="10">
    <source>
        <dbReference type="Proteomes" id="UP001530315"/>
    </source>
</evidence>
<dbReference type="PANTHER" id="PTHR24349">
    <property type="entry name" value="SERINE/THREONINE-PROTEIN KINASE"/>
    <property type="match status" value="1"/>
</dbReference>
<evidence type="ECO:0000256" key="5">
    <source>
        <dbReference type="ARBA" id="ARBA00022840"/>
    </source>
</evidence>
<feature type="domain" description="Protein kinase" evidence="8">
    <location>
        <begin position="59"/>
        <end position="322"/>
    </location>
</feature>
<protein>
    <recommendedName>
        <fullName evidence="8">Protein kinase domain-containing protein</fullName>
    </recommendedName>
</protein>
<dbReference type="Gene3D" id="3.30.200.20">
    <property type="entry name" value="Phosphorylase Kinase, domain 1"/>
    <property type="match status" value="1"/>
</dbReference>
<keyword evidence="10" id="KW-1185">Reference proteome</keyword>
<dbReference type="GO" id="GO:0005524">
    <property type="term" value="F:ATP binding"/>
    <property type="evidence" value="ECO:0007669"/>
    <property type="project" value="UniProtKB-UniRule"/>
</dbReference>
<name>A0ABD3NZI9_9STRA</name>
<dbReference type="InterPro" id="IPR011009">
    <property type="entry name" value="Kinase-like_dom_sf"/>
</dbReference>
<evidence type="ECO:0000256" key="1">
    <source>
        <dbReference type="ARBA" id="ARBA00022527"/>
    </source>
</evidence>
<dbReference type="EMBL" id="JALLAZ020001088">
    <property type="protein sequence ID" value="KAL3780971.1"/>
    <property type="molecule type" value="Genomic_DNA"/>
</dbReference>
<sequence>MNTVAAKLTRYLSTADCTNADASTATPISPRTRSNTDDSPAAVSIRGRLTFSDIEAEYLVDTQILGSGHFGTVRKCINRATGQRCAVKSIRKDSPSVKPGAIAREITLLLEMKHHSIARLLDVYEDAEYVHIVTDLCTGGELFNKIVEKSSSSRVYPVCFTEGEATRIMYQLLNAVMYMHYHDVVHRDLKPENILFETNDGDSPIKIIDFGLAREHLGQTPMTVVVGTPYYTAPEVLRRKYDKSCDLWSVGVIAYILLCGYPPFNGRNNEETYRSVLNGRLRFPSREWKGTSPDSRNFIRRLLVADPRKRMTAEQALNHPWILNAVTSPEYRRGVSSGEAIVKGIPRKGAMITRSITISKQKIKRRWI</sequence>
<dbReference type="InterPro" id="IPR008271">
    <property type="entry name" value="Ser/Thr_kinase_AS"/>
</dbReference>
<dbReference type="Proteomes" id="UP001530315">
    <property type="component" value="Unassembled WGS sequence"/>
</dbReference>
<evidence type="ECO:0000259" key="8">
    <source>
        <dbReference type="PROSITE" id="PS50011"/>
    </source>
</evidence>
<keyword evidence="1 7" id="KW-0723">Serine/threonine-protein kinase</keyword>
<comment type="similarity">
    <text evidence="7">Belongs to the protein kinase superfamily.</text>
</comment>
<dbReference type="SUPFAM" id="SSF56112">
    <property type="entry name" value="Protein kinase-like (PK-like)"/>
    <property type="match status" value="1"/>
</dbReference>
<dbReference type="Pfam" id="PF00069">
    <property type="entry name" value="Pkinase"/>
    <property type="match status" value="1"/>
</dbReference>
<dbReference type="PROSITE" id="PS00107">
    <property type="entry name" value="PROTEIN_KINASE_ATP"/>
    <property type="match status" value="1"/>
</dbReference>
<evidence type="ECO:0000256" key="6">
    <source>
        <dbReference type="PROSITE-ProRule" id="PRU10141"/>
    </source>
</evidence>
<evidence type="ECO:0000256" key="2">
    <source>
        <dbReference type="ARBA" id="ARBA00022679"/>
    </source>
</evidence>
<evidence type="ECO:0000256" key="7">
    <source>
        <dbReference type="RuleBase" id="RU000304"/>
    </source>
</evidence>
<dbReference type="InterPro" id="IPR000719">
    <property type="entry name" value="Prot_kinase_dom"/>
</dbReference>
<reference evidence="9 10" key="1">
    <citation type="submission" date="2024-10" db="EMBL/GenBank/DDBJ databases">
        <title>Updated reference genomes for cyclostephanoid diatoms.</title>
        <authorList>
            <person name="Roberts W.R."/>
            <person name="Alverson A.J."/>
        </authorList>
    </citation>
    <scope>NUCLEOTIDE SEQUENCE [LARGE SCALE GENOMIC DNA]</scope>
    <source>
        <strain evidence="9 10">AJA276-08</strain>
    </source>
</reference>
<dbReference type="CDD" id="cd05117">
    <property type="entry name" value="STKc_CAMK"/>
    <property type="match status" value="1"/>
</dbReference>
<evidence type="ECO:0000256" key="4">
    <source>
        <dbReference type="ARBA" id="ARBA00022777"/>
    </source>
</evidence>
<keyword evidence="2" id="KW-0808">Transferase</keyword>